<proteinExistence type="predicted"/>
<evidence type="ECO:0000259" key="1">
    <source>
        <dbReference type="Pfam" id="PF03992"/>
    </source>
</evidence>
<comment type="caution">
    <text evidence="2">The sequence shown here is derived from an EMBL/GenBank/DDBJ whole genome shotgun (WGS) entry which is preliminary data.</text>
</comment>
<dbReference type="Pfam" id="PF03992">
    <property type="entry name" value="ABM"/>
    <property type="match status" value="1"/>
</dbReference>
<evidence type="ECO:0000313" key="2">
    <source>
        <dbReference type="EMBL" id="MDR7335418.1"/>
    </source>
</evidence>
<dbReference type="RefSeq" id="WP_310332423.1">
    <property type="nucleotide sequence ID" value="NZ_JAVDXV010000010.1"/>
</dbReference>
<sequence>MSPLPEPPYYAVIFTSQRTPADESGYGGAADRMLELAAEQPGYLGVEGARGDDGLGITVSYWRSPDDIAAWRRNAEHRIARDHGRSDWYSRYTLRVAKVERAYAWQRDDGLKDPQA</sequence>
<keyword evidence="2" id="KW-0560">Oxidoreductase</keyword>
<dbReference type="InterPro" id="IPR011008">
    <property type="entry name" value="Dimeric_a/b-barrel"/>
</dbReference>
<organism evidence="2 3">
    <name type="scientific">Roseateles asaccharophilus</name>
    <dbReference type="NCBI Taxonomy" id="582607"/>
    <lineage>
        <taxon>Bacteria</taxon>
        <taxon>Pseudomonadati</taxon>
        <taxon>Pseudomonadota</taxon>
        <taxon>Betaproteobacteria</taxon>
        <taxon>Burkholderiales</taxon>
        <taxon>Sphaerotilaceae</taxon>
        <taxon>Roseateles</taxon>
    </lineage>
</organism>
<dbReference type="InterPro" id="IPR052936">
    <property type="entry name" value="Jasmonate_Hydroxylase-like"/>
</dbReference>
<dbReference type="PANTHER" id="PTHR37811:SF2">
    <property type="entry name" value="ABM DOMAIN-CONTAINING PROTEIN"/>
    <property type="match status" value="1"/>
</dbReference>
<feature type="domain" description="ABM" evidence="1">
    <location>
        <begin position="10"/>
        <end position="79"/>
    </location>
</feature>
<keyword evidence="2" id="KW-0503">Monooxygenase</keyword>
<keyword evidence="3" id="KW-1185">Reference proteome</keyword>
<dbReference type="GO" id="GO:0004497">
    <property type="term" value="F:monooxygenase activity"/>
    <property type="evidence" value="ECO:0007669"/>
    <property type="project" value="UniProtKB-KW"/>
</dbReference>
<dbReference type="Gene3D" id="3.30.70.100">
    <property type="match status" value="1"/>
</dbReference>
<dbReference type="PANTHER" id="PTHR37811">
    <property type="entry name" value="BLL5343 PROTEIN"/>
    <property type="match status" value="1"/>
</dbReference>
<evidence type="ECO:0000313" key="3">
    <source>
        <dbReference type="Proteomes" id="UP001180825"/>
    </source>
</evidence>
<name>A0ABU2AHG3_9BURK</name>
<protein>
    <submittedName>
        <fullName evidence="2">Heme-degrading monooxygenase HmoA</fullName>
    </submittedName>
</protein>
<dbReference type="SUPFAM" id="SSF54909">
    <property type="entry name" value="Dimeric alpha+beta barrel"/>
    <property type="match status" value="1"/>
</dbReference>
<gene>
    <name evidence="2" type="ORF">J2X21_004583</name>
</gene>
<accession>A0ABU2AHG3</accession>
<dbReference type="Proteomes" id="UP001180825">
    <property type="component" value="Unassembled WGS sequence"/>
</dbReference>
<reference evidence="2 3" key="1">
    <citation type="submission" date="2023-07" db="EMBL/GenBank/DDBJ databases">
        <title>Sorghum-associated microbial communities from plants grown in Nebraska, USA.</title>
        <authorList>
            <person name="Schachtman D."/>
        </authorList>
    </citation>
    <scope>NUCLEOTIDE SEQUENCE [LARGE SCALE GENOMIC DNA]</scope>
    <source>
        <strain evidence="2 3">BE316</strain>
    </source>
</reference>
<dbReference type="EMBL" id="JAVDXV010000010">
    <property type="protein sequence ID" value="MDR7335418.1"/>
    <property type="molecule type" value="Genomic_DNA"/>
</dbReference>
<dbReference type="InterPro" id="IPR007138">
    <property type="entry name" value="ABM_dom"/>
</dbReference>